<dbReference type="RefSeq" id="WP_133328721.1">
    <property type="nucleotide sequence ID" value="NZ_SMYL01000005.1"/>
</dbReference>
<dbReference type="PANTHER" id="PTHR43214">
    <property type="entry name" value="TWO-COMPONENT RESPONSE REGULATOR"/>
    <property type="match status" value="1"/>
</dbReference>
<dbReference type="SUPFAM" id="SSF52172">
    <property type="entry name" value="CheY-like"/>
    <property type="match status" value="1"/>
</dbReference>
<feature type="modified residue" description="4-aspartylphosphate" evidence="2">
    <location>
        <position position="61"/>
    </location>
</feature>
<keyword evidence="1" id="KW-0238">DNA-binding</keyword>
<proteinExistence type="predicted"/>
<gene>
    <name evidence="4" type="ORF">E2I14_11850</name>
</gene>
<feature type="domain" description="Response regulatory" evidence="3">
    <location>
        <begin position="2"/>
        <end position="126"/>
    </location>
</feature>
<dbReference type="SMART" id="SM00448">
    <property type="entry name" value="REC"/>
    <property type="match status" value="1"/>
</dbReference>
<dbReference type="GO" id="GO:0003677">
    <property type="term" value="F:DNA binding"/>
    <property type="evidence" value="ECO:0007669"/>
    <property type="project" value="UniProtKB-KW"/>
</dbReference>
<dbReference type="PROSITE" id="PS50110">
    <property type="entry name" value="RESPONSE_REGULATORY"/>
    <property type="match status" value="1"/>
</dbReference>
<sequence length="128" mass="14283">MNVCIVEDSVHIQERLKNMIEQFPEIHVSSIAGDLATATRLILKNNEYVEDTEEVQAVILDTQLPDGNSLGLLKTIKASIPTIKVVVFSNHADEECRKLAMRAGADSFLDKSTDSDQLIPLLQLWLHN</sequence>
<evidence type="ECO:0000259" key="3">
    <source>
        <dbReference type="PROSITE" id="PS50110"/>
    </source>
</evidence>
<keyword evidence="2" id="KW-0597">Phosphoprotein</keyword>
<dbReference type="Proteomes" id="UP000294829">
    <property type="component" value="Unassembled WGS sequence"/>
</dbReference>
<dbReference type="Gene3D" id="3.40.50.2300">
    <property type="match status" value="1"/>
</dbReference>
<name>A0A4R5W0R6_9BURK</name>
<dbReference type="CDD" id="cd17535">
    <property type="entry name" value="REC_NarL-like"/>
    <property type="match status" value="1"/>
</dbReference>
<evidence type="ECO:0000256" key="2">
    <source>
        <dbReference type="PROSITE-ProRule" id="PRU00169"/>
    </source>
</evidence>
<dbReference type="InterPro" id="IPR001789">
    <property type="entry name" value="Sig_transdc_resp-reg_receiver"/>
</dbReference>
<keyword evidence="5" id="KW-1185">Reference proteome</keyword>
<organism evidence="4 5">
    <name type="scientific">Sapientia aquatica</name>
    <dbReference type="NCBI Taxonomy" id="1549640"/>
    <lineage>
        <taxon>Bacteria</taxon>
        <taxon>Pseudomonadati</taxon>
        <taxon>Pseudomonadota</taxon>
        <taxon>Betaproteobacteria</taxon>
        <taxon>Burkholderiales</taxon>
        <taxon>Oxalobacteraceae</taxon>
        <taxon>Sapientia</taxon>
    </lineage>
</organism>
<dbReference type="EMBL" id="SMYL01000005">
    <property type="protein sequence ID" value="TDK65631.1"/>
    <property type="molecule type" value="Genomic_DNA"/>
</dbReference>
<dbReference type="Pfam" id="PF00072">
    <property type="entry name" value="Response_reg"/>
    <property type="match status" value="1"/>
</dbReference>
<evidence type="ECO:0000313" key="5">
    <source>
        <dbReference type="Proteomes" id="UP000294829"/>
    </source>
</evidence>
<evidence type="ECO:0000313" key="4">
    <source>
        <dbReference type="EMBL" id="TDK65631.1"/>
    </source>
</evidence>
<dbReference type="InterPro" id="IPR039420">
    <property type="entry name" value="WalR-like"/>
</dbReference>
<evidence type="ECO:0000256" key="1">
    <source>
        <dbReference type="ARBA" id="ARBA00023125"/>
    </source>
</evidence>
<dbReference type="InterPro" id="IPR058245">
    <property type="entry name" value="NreC/VraR/RcsB-like_REC"/>
</dbReference>
<dbReference type="AlphaFoldDB" id="A0A4R5W0R6"/>
<protein>
    <submittedName>
        <fullName evidence="4">Response regulator</fullName>
    </submittedName>
</protein>
<dbReference type="PANTHER" id="PTHR43214:SF43">
    <property type="entry name" value="TWO-COMPONENT RESPONSE REGULATOR"/>
    <property type="match status" value="1"/>
</dbReference>
<accession>A0A4R5W0R6</accession>
<comment type="caution">
    <text evidence="4">The sequence shown here is derived from an EMBL/GenBank/DDBJ whole genome shotgun (WGS) entry which is preliminary data.</text>
</comment>
<reference evidence="4 5" key="1">
    <citation type="submission" date="2019-03" db="EMBL/GenBank/DDBJ databases">
        <title>Sapientia aquatica gen. nov., sp. nov., isolated from a crater lake.</title>
        <authorList>
            <person name="Felfoldi T."/>
            <person name="Szabo A."/>
            <person name="Toth E."/>
            <person name="Schumann P."/>
            <person name="Keki Z."/>
            <person name="Marialigeti K."/>
            <person name="Mathe I."/>
        </authorList>
    </citation>
    <scope>NUCLEOTIDE SEQUENCE [LARGE SCALE GENOMIC DNA]</scope>
    <source>
        <strain evidence="4 5">SA-152</strain>
    </source>
</reference>
<dbReference type="InterPro" id="IPR011006">
    <property type="entry name" value="CheY-like_superfamily"/>
</dbReference>
<dbReference type="GO" id="GO:0000160">
    <property type="term" value="P:phosphorelay signal transduction system"/>
    <property type="evidence" value="ECO:0007669"/>
    <property type="project" value="InterPro"/>
</dbReference>
<dbReference type="OrthoDB" id="8562345at2"/>